<dbReference type="SUPFAM" id="SSF54695">
    <property type="entry name" value="POZ domain"/>
    <property type="match status" value="1"/>
</dbReference>
<dbReference type="AlphaFoldDB" id="A0A182F8P4"/>
<keyword evidence="4" id="KW-0862">Zinc</keyword>
<feature type="compositionally biased region" description="Basic and acidic residues" evidence="6">
    <location>
        <begin position="1074"/>
        <end position="1083"/>
    </location>
</feature>
<dbReference type="PROSITE" id="PS50097">
    <property type="entry name" value="BTB"/>
    <property type="match status" value="1"/>
</dbReference>
<feature type="region of interest" description="Disordered" evidence="6">
    <location>
        <begin position="300"/>
        <end position="339"/>
    </location>
</feature>
<evidence type="ECO:0000256" key="3">
    <source>
        <dbReference type="ARBA" id="ARBA00022771"/>
    </source>
</evidence>
<dbReference type="OrthoDB" id="10069414at2759"/>
<feature type="region of interest" description="Disordered" evidence="6">
    <location>
        <begin position="842"/>
        <end position="1228"/>
    </location>
</feature>
<feature type="compositionally biased region" description="Basic and acidic residues" evidence="6">
    <location>
        <begin position="1046"/>
        <end position="1058"/>
    </location>
</feature>
<dbReference type="InterPro" id="IPR013087">
    <property type="entry name" value="Znf_C2H2_type"/>
</dbReference>
<feature type="compositionally biased region" description="Polar residues" evidence="6">
    <location>
        <begin position="868"/>
        <end position="883"/>
    </location>
</feature>
<dbReference type="GO" id="GO:0000981">
    <property type="term" value="F:DNA-binding transcription factor activity, RNA polymerase II-specific"/>
    <property type="evidence" value="ECO:0007669"/>
    <property type="project" value="TreeGrafter"/>
</dbReference>
<evidence type="ECO:0000313" key="8">
    <source>
        <dbReference type="Proteomes" id="UP000069272"/>
    </source>
</evidence>
<feature type="compositionally biased region" description="Acidic residues" evidence="6">
    <location>
        <begin position="305"/>
        <end position="315"/>
    </location>
</feature>
<dbReference type="EnsemblMetazoa" id="AALB002868-RA">
    <property type="protein sequence ID" value="AALB002868-PA"/>
    <property type="gene ID" value="AALB002868"/>
</dbReference>
<evidence type="ECO:0000313" key="7">
    <source>
        <dbReference type="EnsemblMetazoa" id="AALB002868-PA"/>
    </source>
</evidence>
<feature type="compositionally biased region" description="Basic and acidic residues" evidence="6">
    <location>
        <begin position="901"/>
        <end position="914"/>
    </location>
</feature>
<dbReference type="RefSeq" id="XP_035781534.1">
    <property type="nucleotide sequence ID" value="XM_035925641.1"/>
</dbReference>
<evidence type="ECO:0000256" key="2">
    <source>
        <dbReference type="ARBA" id="ARBA00022737"/>
    </source>
</evidence>
<dbReference type="Gene3D" id="3.30.160.60">
    <property type="entry name" value="Classic Zinc Finger"/>
    <property type="match status" value="1"/>
</dbReference>
<reference evidence="7 8" key="1">
    <citation type="journal article" date="2017" name="G3 (Bethesda)">
        <title>The Physical Genome Mapping of Anopheles albimanus Corrected Scaffold Misassemblies and Identified Interarm Rearrangements in Genus Anopheles.</title>
        <authorList>
            <person name="Artemov G.N."/>
            <person name="Peery A.N."/>
            <person name="Jiang X."/>
            <person name="Tu Z."/>
            <person name="Stegniy V.N."/>
            <person name="Sharakhova M.V."/>
            <person name="Sharakhov I.V."/>
        </authorList>
    </citation>
    <scope>NUCLEOTIDE SEQUENCE [LARGE SCALE GENOMIC DNA]</scope>
    <source>
        <strain evidence="7 8">ALBI9_A</strain>
    </source>
</reference>
<evidence type="ECO:0008006" key="9">
    <source>
        <dbReference type="Google" id="ProtNLM"/>
    </source>
</evidence>
<keyword evidence="8" id="KW-1185">Reference proteome</keyword>
<keyword evidence="3" id="KW-0863">Zinc-finger</keyword>
<feature type="compositionally biased region" description="Basic and acidic residues" evidence="6">
    <location>
        <begin position="246"/>
        <end position="260"/>
    </location>
</feature>
<dbReference type="Pfam" id="PF00651">
    <property type="entry name" value="BTB"/>
    <property type="match status" value="1"/>
</dbReference>
<evidence type="ECO:0000256" key="5">
    <source>
        <dbReference type="ARBA" id="ARBA00023242"/>
    </source>
</evidence>
<dbReference type="GO" id="GO:0005634">
    <property type="term" value="C:nucleus"/>
    <property type="evidence" value="ECO:0007669"/>
    <property type="project" value="TreeGrafter"/>
</dbReference>
<dbReference type="STRING" id="7167.A0A182F8P4"/>
<feature type="region of interest" description="Disordered" evidence="6">
    <location>
        <begin position="638"/>
        <end position="667"/>
    </location>
</feature>
<dbReference type="SMART" id="SM00225">
    <property type="entry name" value="BTB"/>
    <property type="match status" value="1"/>
</dbReference>
<dbReference type="PANTHER" id="PTHR24394:SF38">
    <property type="entry name" value="CENTROSOME-ASSOCIATED ZINC FINGER PROTEIN CP190"/>
    <property type="match status" value="1"/>
</dbReference>
<dbReference type="GO" id="GO:0008270">
    <property type="term" value="F:zinc ion binding"/>
    <property type="evidence" value="ECO:0007669"/>
    <property type="project" value="UniProtKB-KW"/>
</dbReference>
<feature type="compositionally biased region" description="Basic and acidic residues" evidence="6">
    <location>
        <begin position="206"/>
        <end position="223"/>
    </location>
</feature>
<evidence type="ECO:0000256" key="4">
    <source>
        <dbReference type="ARBA" id="ARBA00022833"/>
    </source>
</evidence>
<keyword evidence="2" id="KW-0677">Repeat</keyword>
<keyword evidence="1" id="KW-0479">Metal-binding</keyword>
<feature type="region of interest" description="Disordered" evidence="6">
    <location>
        <begin position="443"/>
        <end position="493"/>
    </location>
</feature>
<feature type="compositionally biased region" description="Basic and acidic residues" evidence="6">
    <location>
        <begin position="652"/>
        <end position="667"/>
    </location>
</feature>
<feature type="compositionally biased region" description="Acidic residues" evidence="6">
    <location>
        <begin position="915"/>
        <end position="924"/>
    </location>
</feature>
<dbReference type="RefSeq" id="XP_035781535.1">
    <property type="nucleotide sequence ID" value="XM_035925642.1"/>
</dbReference>
<feature type="compositionally biased region" description="Basic and acidic residues" evidence="6">
    <location>
        <begin position="945"/>
        <end position="976"/>
    </location>
</feature>
<dbReference type="PROSITE" id="PS50157">
    <property type="entry name" value="ZINC_FINGER_C2H2_2"/>
    <property type="match status" value="1"/>
</dbReference>
<dbReference type="VEuPathDB" id="VectorBase:AALB002868"/>
<dbReference type="KEGG" id="aali:118460899"/>
<dbReference type="InterPro" id="IPR000210">
    <property type="entry name" value="BTB/POZ_dom"/>
</dbReference>
<evidence type="ECO:0000256" key="1">
    <source>
        <dbReference type="ARBA" id="ARBA00022723"/>
    </source>
</evidence>
<dbReference type="Proteomes" id="UP000069272">
    <property type="component" value="Chromosome 2R"/>
</dbReference>
<feature type="compositionally biased region" description="Basic and acidic residues" evidence="6">
    <location>
        <begin position="1090"/>
        <end position="1103"/>
    </location>
</feature>
<reference evidence="7" key="2">
    <citation type="submission" date="2022-08" db="UniProtKB">
        <authorList>
            <consortium name="EnsemblMetazoa"/>
        </authorList>
    </citation>
    <scope>IDENTIFICATION</scope>
    <source>
        <strain evidence="7">STECLA/ALBI9_A</strain>
    </source>
</reference>
<dbReference type="CTD" id="41848"/>
<protein>
    <recommendedName>
        <fullName evidence="9">BTB domain-containing protein</fullName>
    </recommendedName>
</protein>
<organism evidence="7 8">
    <name type="scientific">Anopheles albimanus</name>
    <name type="common">New world malaria mosquito</name>
    <dbReference type="NCBI Taxonomy" id="7167"/>
    <lineage>
        <taxon>Eukaryota</taxon>
        <taxon>Metazoa</taxon>
        <taxon>Ecdysozoa</taxon>
        <taxon>Arthropoda</taxon>
        <taxon>Hexapoda</taxon>
        <taxon>Insecta</taxon>
        <taxon>Pterygota</taxon>
        <taxon>Neoptera</taxon>
        <taxon>Endopterygota</taxon>
        <taxon>Diptera</taxon>
        <taxon>Nematocera</taxon>
        <taxon>Culicoidea</taxon>
        <taxon>Culicidae</taxon>
        <taxon>Anophelinae</taxon>
        <taxon>Anopheles</taxon>
    </lineage>
</organism>
<accession>A0A182F8P4</accession>
<feature type="region of interest" description="Disordered" evidence="6">
    <location>
        <begin position="245"/>
        <end position="287"/>
    </location>
</feature>
<feature type="compositionally biased region" description="Low complexity" evidence="6">
    <location>
        <begin position="455"/>
        <end position="486"/>
    </location>
</feature>
<dbReference type="PANTHER" id="PTHR24394">
    <property type="entry name" value="ZINC FINGER PROTEIN"/>
    <property type="match status" value="1"/>
</dbReference>
<feature type="compositionally biased region" description="Polar residues" evidence="6">
    <location>
        <begin position="1170"/>
        <end position="1181"/>
    </location>
</feature>
<dbReference type="VEuPathDB" id="VectorBase:AALB20_037077"/>
<dbReference type="SMART" id="SM00355">
    <property type="entry name" value="ZnF_C2H2"/>
    <property type="match status" value="4"/>
</dbReference>
<feature type="compositionally biased region" description="Acidic residues" evidence="6">
    <location>
        <begin position="1194"/>
        <end position="1205"/>
    </location>
</feature>
<proteinExistence type="predicted"/>
<keyword evidence="5" id="KW-0539">Nucleus</keyword>
<feature type="compositionally biased region" description="Acidic residues" evidence="6">
    <location>
        <begin position="1131"/>
        <end position="1143"/>
    </location>
</feature>
<sequence length="1228" mass="134466">MTRYSEAKSVKVDNWGVFFLQKLQNFFNKTDHCDLTLQFNDNSQLKVHRLVLSACTDYFNHLESVCEMYDDVLIMPMDLQADVIVPIVNFMYTGTLEFQYTMYERLLKTATDMNMTVLLKLLEAHRQTSRISKHPVLLNKQAPRIGVPVARPPTTYHATAPRPANTVATRVTTGPKPRQPMSRPQISPGSGKGTPESSTLVAKYSHAKDSKSGPSRFDDTEHLSEGFEGSFDAISYESKPLLTADQVKREEETSPFEKLRKGYTNTNVAKRASGGSITSPPAKKPNLDEVKEFTEAARLRSQLNTDDDDSPDYVDDDTHFNDDDDEDYQPPASLKSAMAKAQTAKQIVVKQETKSPNAMATGSMKQITVKDESGNVDHAKIISEVLKKYPHLVKQNKNIKLKIMQKMPSGSSTQAAGGVQASTSKVEIRTATPLKQDISMVRKATASIRGEQQQKTGSTASGTAAAGASGSGNSSKSSTTTPTATKPNPPKTIDAKTMHALIAKGAENMTGPWLCLRCGINGRPISIPSYKAFRNHLIVKHKERIDARICEHCGWRAETRNPHLVYHWLVEHGLKSPVKFPTCSECDHVAMTNATLKQHMEEAHQQERQLCIYCNKVFEKELDLYYHMKEQHRERARSDGVLDFSEDEEEFQEAREESPPVHRPSEGKIKILSNITLPTKANTLPFVIGTAQSQTISQIGGKASSEAEALSNVASGIATSLRLVGDTGVVIDDPNYQNEFIEAELASVHGENAATVSAENTGVITKLLSEDGTEIQLTPSQREDIMSQLQMNSANVVMMNEVKFADGSTLQINDGMQIINTADTDGAAAGGNQNIMLVYSDSATDGGTEDRKTNSSHDVAPSEDDENSQNSAALSEKASSSTHKPADDESTTMAPEGEESQESHKTDASGKEVGQEDETAEDIDMLPADSSFEASEPVKPTIKAGTRDDKTVEKHQQHKTDADEERHRSDKLKLISELEGDWSEDTEEQSTTPVSTALAAKAESKRSASEDSTDNGSNKKVASIVEKKSVTAKVPVAGTSSSKKPSNSEKDKKKDDKPSATNPSKKVIASENPAGKEIDKLLDEWNNEPSKLDDSNTEAELKKKTTKVSGSPKSEKEKIKQEDENQKDTVDDTDTAMETDEVIDAAASKSSDDDVASKTLPPTEDANDATKANKTDSSSKAVSAKKFENVKVEAEDEEEDQDEDDKEKVSKSKDVSSLLGEWDEDDEL</sequence>
<feature type="compositionally biased region" description="Basic and acidic residues" evidence="6">
    <location>
        <begin position="1113"/>
        <end position="1130"/>
    </location>
</feature>
<dbReference type="GeneID" id="118460899"/>
<name>A0A182F8P4_ANOAL</name>
<evidence type="ECO:0000256" key="6">
    <source>
        <dbReference type="SAM" id="MobiDB-lite"/>
    </source>
</evidence>
<dbReference type="PROSITE" id="PS00028">
    <property type="entry name" value="ZINC_FINGER_C2H2_1"/>
    <property type="match status" value="1"/>
</dbReference>
<feature type="region of interest" description="Disordered" evidence="6">
    <location>
        <begin position="150"/>
        <end position="223"/>
    </location>
</feature>
<feature type="compositionally biased region" description="Acidic residues" evidence="6">
    <location>
        <begin position="978"/>
        <end position="988"/>
    </location>
</feature>
<dbReference type="Gene3D" id="3.30.710.10">
    <property type="entry name" value="Potassium Channel Kv1.1, Chain A"/>
    <property type="match status" value="1"/>
</dbReference>
<dbReference type="InterPro" id="IPR011333">
    <property type="entry name" value="SKP1/BTB/POZ_sf"/>
</dbReference>